<name>A0ABV9AS71_9ACTN</name>
<dbReference type="Proteomes" id="UP001595839">
    <property type="component" value="Unassembled WGS sequence"/>
</dbReference>
<proteinExistence type="predicted"/>
<dbReference type="RefSeq" id="WP_381170905.1">
    <property type="nucleotide sequence ID" value="NZ_JBHSFK010000010.1"/>
</dbReference>
<comment type="caution">
    <text evidence="1">The sequence shown here is derived from an EMBL/GenBank/DDBJ whole genome shotgun (WGS) entry which is preliminary data.</text>
</comment>
<evidence type="ECO:0000313" key="1">
    <source>
        <dbReference type="EMBL" id="MFC4501358.1"/>
    </source>
</evidence>
<organism evidence="1 2">
    <name type="scientific">Streptomyces vulcanius</name>
    <dbReference type="NCBI Taxonomy" id="1441876"/>
    <lineage>
        <taxon>Bacteria</taxon>
        <taxon>Bacillati</taxon>
        <taxon>Actinomycetota</taxon>
        <taxon>Actinomycetes</taxon>
        <taxon>Kitasatosporales</taxon>
        <taxon>Streptomycetaceae</taxon>
        <taxon>Streptomyces</taxon>
    </lineage>
</organism>
<evidence type="ECO:0000313" key="2">
    <source>
        <dbReference type="Proteomes" id="UP001595839"/>
    </source>
</evidence>
<gene>
    <name evidence="1" type="ORF">ACFPIH_17785</name>
</gene>
<protein>
    <submittedName>
        <fullName evidence="1">Uncharacterized protein</fullName>
    </submittedName>
</protein>
<reference evidence="2" key="1">
    <citation type="journal article" date="2019" name="Int. J. Syst. Evol. Microbiol.">
        <title>The Global Catalogue of Microorganisms (GCM) 10K type strain sequencing project: providing services to taxonomists for standard genome sequencing and annotation.</title>
        <authorList>
            <consortium name="The Broad Institute Genomics Platform"/>
            <consortium name="The Broad Institute Genome Sequencing Center for Infectious Disease"/>
            <person name="Wu L."/>
            <person name="Ma J."/>
        </authorList>
    </citation>
    <scope>NUCLEOTIDE SEQUENCE [LARGE SCALE GENOMIC DNA]</scope>
    <source>
        <strain evidence="2">CGMCC 4.7177</strain>
    </source>
</reference>
<keyword evidence="2" id="KW-1185">Reference proteome</keyword>
<dbReference type="EMBL" id="JBHSFK010000010">
    <property type="protein sequence ID" value="MFC4501358.1"/>
    <property type="molecule type" value="Genomic_DNA"/>
</dbReference>
<sequence>MNEDADQQHLAPAANPGYASGELAKALRTALTHHDPDTRRRAEDRGRSWRAVLAGMASGHLTIGSRTPVTGFPAWVTPEVLRGGFATGEAGAGGPLTEYEVEAARVAGVPAQRQALFAHWLSEDGLGRLHELLDSGRYEVTVPEEAALLTVAWLARAGELDAAVALVGELAPFAGRLRFTPRPADRPAPDPGAVHRATVGEATDTLIRRRPNRAVETQREALTVWQPFGDELLAHWLETADATGAVQVPATDDAWHIRGAELLRRHRDLARRHTYCTKHLSPKGNLGILRGALEETVAGRALDARRLGLLRHAVASMVRRRGLPGSTSHTALRRAQAAQAALPSHHALAQLVLRRLSELEQETGVAEVDPLLVPVTGPEAHETGLPVGAGVPAAVRRPVEAALSAPVGTLVARGVVPSAEVLAELVPQLVAVTTAQAYRDPALRTLATANHRAFAGRRSLLLLSLERQVRMEELPWVKAVAGQRAEGGAGEASAAALRQLGELAVQAFPGTILPNRLVSQLSMLARQSGLSAPLVEELAADIFVGTFTPKFLDAARVAAELLGGGSLYESYYGIDYGAVRELANPAARTPQRTSPGFAKLCAERAGFSSNRRGYDFGSVAGSGMVIEQAQILTTHNLATLVHRVGIAPAPGWADLAVRTFGTVCRLTARVHGNPRPLATIKDVAYAWRQLLFHLSLCTPREQARTLARLTEEADRHATHVTARLAPALTGLRQVAEGGTADEGEGRLLLGWTTERHWLAADPV</sequence>
<accession>A0ABV9AS71</accession>